<sequence length="684" mass="75891">MTGHAWTIGGRSADIHALREALALERQSRKKASVLEYERLQAERNARKVGTAIRRQMREAGMTPTWIQVHPRSLSGYRDGGRRCRRIETMSGLIVAKRSHRGRDGLSSFHFKWTSRGLGNRRKHGSHRYRRGEAVRHLRYILREQAREIDGGGLVSNISTDPDTLASVFDALEELESHGRTNANVYVSIVLSLPNELTSAERQVLLSNICAIFEREKLPHAAVLHAPDPDGDQRNNHAHIMLSLRPFRAEPDGGFAFGVGTAADLNDREFIKAMRLEIAALMNAAMIEAGHERRFTALSNQERGLPVRPKSEGKSSPGRKHRERRQERIDLMAGEKAYREERINAIGGVQEELITALVAPQIDRNAELETMRAKVHASAAVSIVPATGTITPVARMQPPAVAPVGSNSAPQQAPTAPVPVPPDLDILLARLAEMRWPPLERKNGRIVLGSPTRYLHDKAVIDRLRPVQMDERVQAKLEEEWAVAIDALRKRLTQSEPFGRALEIDFSEQALIDKAAKSFFECNQHDPDVIALVVAQRSATERRVLELQERERAEKYKRQQRSKKVAAAVARICGAAGAGRVSETDRAPLRPLIALLEEPLIEGRLALFINSGTLHVQARDPELIDLAGKLFDMKAGSAALALLAQEINGLLSPIAQPFQTSYALKAVGFDTPQTLLGRAERGRE</sequence>
<protein>
    <recommendedName>
        <fullName evidence="4">MobA/MobL protein domain-containing protein</fullName>
    </recommendedName>
</protein>
<keyword evidence="2" id="KW-0184">Conjugation</keyword>
<reference evidence="5 6" key="1">
    <citation type="submission" date="2019-06" db="EMBL/GenBank/DDBJ databases">
        <title>Genome organization and adaptive potential of archetypical organophosphate degarding Sphingobium fuliginis ATCC 27551.</title>
        <authorList>
            <person name="Sarwar A."/>
            <person name="Parthasarathy S."/>
            <person name="Singh C."/>
            <person name="Siddavattam D."/>
        </authorList>
    </citation>
    <scope>NUCLEOTIDE SEQUENCE [LARGE SCALE GENOMIC DNA]</scope>
    <source>
        <strain evidence="5 6">ATCC 27551</strain>
    </source>
</reference>
<organism evidence="5 6">
    <name type="scientific">Sphingobium fuliginis ATCC 27551</name>
    <dbReference type="NCBI Taxonomy" id="1208342"/>
    <lineage>
        <taxon>Bacteria</taxon>
        <taxon>Pseudomonadati</taxon>
        <taxon>Pseudomonadota</taxon>
        <taxon>Alphaproteobacteria</taxon>
        <taxon>Sphingomonadales</taxon>
        <taxon>Sphingomonadaceae</taxon>
        <taxon>Sphingobium</taxon>
    </lineage>
</organism>
<gene>
    <name evidence="5" type="ORF">FIL70_13280</name>
</gene>
<evidence type="ECO:0000313" key="6">
    <source>
        <dbReference type="Proteomes" id="UP000311469"/>
    </source>
</evidence>
<evidence type="ECO:0000256" key="1">
    <source>
        <dbReference type="ARBA" id="ARBA00010873"/>
    </source>
</evidence>
<feature type="region of interest" description="Disordered" evidence="3">
    <location>
        <begin position="299"/>
        <end position="327"/>
    </location>
</feature>
<name>A0A5B8CER4_SPHSA</name>
<feature type="domain" description="MobA/MobL protein" evidence="4">
    <location>
        <begin position="119"/>
        <end position="310"/>
    </location>
</feature>
<dbReference type="KEGG" id="sufl:FIL70_13280"/>
<dbReference type="Gene3D" id="3.30.930.30">
    <property type="match status" value="1"/>
</dbReference>
<comment type="similarity">
    <text evidence="1">Belongs to the MobA/MobL family.</text>
</comment>
<evidence type="ECO:0000256" key="2">
    <source>
        <dbReference type="ARBA" id="ARBA00022971"/>
    </source>
</evidence>
<accession>A0A5B8CER4</accession>
<dbReference type="EMBL" id="CP041016">
    <property type="protein sequence ID" value="QDC38054.1"/>
    <property type="molecule type" value="Genomic_DNA"/>
</dbReference>
<evidence type="ECO:0000259" key="4">
    <source>
        <dbReference type="Pfam" id="PF03389"/>
    </source>
</evidence>
<dbReference type="InterPro" id="IPR005053">
    <property type="entry name" value="MobA_MobL"/>
</dbReference>
<evidence type="ECO:0000313" key="5">
    <source>
        <dbReference type="EMBL" id="QDC38054.1"/>
    </source>
</evidence>
<proteinExistence type="inferred from homology"/>
<evidence type="ECO:0000256" key="3">
    <source>
        <dbReference type="SAM" id="MobiDB-lite"/>
    </source>
</evidence>
<dbReference type="Proteomes" id="UP000311469">
    <property type="component" value="Chromosome cSF1"/>
</dbReference>
<dbReference type="AlphaFoldDB" id="A0A5B8CER4"/>
<dbReference type="Pfam" id="PF03389">
    <property type="entry name" value="MobA_MobL"/>
    <property type="match status" value="1"/>
</dbReference>